<dbReference type="AlphaFoldDB" id="A0AAD8TZ45"/>
<gene>
    <name evidence="1" type="ORF">QYE76_011550</name>
</gene>
<dbReference type="EMBL" id="JAUUTY010000001">
    <property type="protein sequence ID" value="KAK1694853.1"/>
    <property type="molecule type" value="Genomic_DNA"/>
</dbReference>
<organism evidence="1 2">
    <name type="scientific">Lolium multiflorum</name>
    <name type="common">Italian ryegrass</name>
    <name type="synonym">Lolium perenne subsp. multiflorum</name>
    <dbReference type="NCBI Taxonomy" id="4521"/>
    <lineage>
        <taxon>Eukaryota</taxon>
        <taxon>Viridiplantae</taxon>
        <taxon>Streptophyta</taxon>
        <taxon>Embryophyta</taxon>
        <taxon>Tracheophyta</taxon>
        <taxon>Spermatophyta</taxon>
        <taxon>Magnoliopsida</taxon>
        <taxon>Liliopsida</taxon>
        <taxon>Poales</taxon>
        <taxon>Poaceae</taxon>
        <taxon>BOP clade</taxon>
        <taxon>Pooideae</taxon>
        <taxon>Poodae</taxon>
        <taxon>Poeae</taxon>
        <taxon>Poeae Chloroplast Group 2 (Poeae type)</taxon>
        <taxon>Loliodinae</taxon>
        <taxon>Loliinae</taxon>
        <taxon>Lolium</taxon>
    </lineage>
</organism>
<evidence type="ECO:0000313" key="2">
    <source>
        <dbReference type="Proteomes" id="UP001231189"/>
    </source>
</evidence>
<keyword evidence="2" id="KW-1185">Reference proteome</keyword>
<name>A0AAD8TZ45_LOLMU</name>
<comment type="caution">
    <text evidence="1">The sequence shown here is derived from an EMBL/GenBank/DDBJ whole genome shotgun (WGS) entry which is preliminary data.</text>
</comment>
<dbReference type="Proteomes" id="UP001231189">
    <property type="component" value="Unassembled WGS sequence"/>
</dbReference>
<evidence type="ECO:0000313" key="1">
    <source>
        <dbReference type="EMBL" id="KAK1694853.1"/>
    </source>
</evidence>
<sequence length="171" mass="18837">MENYSLLMGAAAVMKMEMAAVSMEKPSGALPRSGRCRNRDSCPPDLGFAMAAALDINLLKKLGISKKQDSLRFPKEESYPSPPMEYRVSFVDHLIRGLSSPIHDFLRGLLFVKPRYEKSSVAAVIAEAKIRGTESLRHLPEREVPPEGFSIDTAAISTAIFITAAAPMRRE</sequence>
<protein>
    <submittedName>
        <fullName evidence="1">Uncharacterized protein</fullName>
    </submittedName>
</protein>
<reference evidence="1" key="1">
    <citation type="submission" date="2023-07" db="EMBL/GenBank/DDBJ databases">
        <title>A chromosome-level genome assembly of Lolium multiflorum.</title>
        <authorList>
            <person name="Chen Y."/>
            <person name="Copetti D."/>
            <person name="Kolliker R."/>
            <person name="Studer B."/>
        </authorList>
    </citation>
    <scope>NUCLEOTIDE SEQUENCE</scope>
    <source>
        <strain evidence="1">02402/16</strain>
        <tissue evidence="1">Leaf</tissue>
    </source>
</reference>
<proteinExistence type="predicted"/>
<accession>A0AAD8TZ45</accession>